<dbReference type="GO" id="GO:0005524">
    <property type="term" value="F:ATP binding"/>
    <property type="evidence" value="ECO:0007669"/>
    <property type="project" value="InterPro"/>
</dbReference>
<evidence type="ECO:0000259" key="1">
    <source>
        <dbReference type="PROSITE" id="PS51199"/>
    </source>
</evidence>
<reference evidence="2" key="1">
    <citation type="submission" date="2023-01" db="EMBL/GenBank/DDBJ databases">
        <title>Human gut microbiome strain richness.</title>
        <authorList>
            <person name="Chen-Liaw A."/>
        </authorList>
    </citation>
    <scope>NUCLEOTIDE SEQUENCE</scope>
    <source>
        <strain evidence="2">1001287st1_F4_1001285I_161205</strain>
    </source>
</reference>
<organism evidence="2 3">
    <name type="scientific">Flavonifractor plautii</name>
    <name type="common">Fusobacterium plautii</name>
    <dbReference type="NCBI Taxonomy" id="292800"/>
    <lineage>
        <taxon>Bacteria</taxon>
        <taxon>Bacillati</taxon>
        <taxon>Bacillota</taxon>
        <taxon>Clostridia</taxon>
        <taxon>Eubacteriales</taxon>
        <taxon>Oscillospiraceae</taxon>
        <taxon>Flavonifractor</taxon>
    </lineage>
</organism>
<dbReference type="RefSeq" id="WP_195384574.1">
    <property type="nucleotide sequence ID" value="NZ_JADMVZ010000091.1"/>
</dbReference>
<dbReference type="InterPro" id="IPR027032">
    <property type="entry name" value="Twinkle-like"/>
</dbReference>
<dbReference type="GO" id="GO:0043139">
    <property type="term" value="F:5'-3' DNA helicase activity"/>
    <property type="evidence" value="ECO:0007669"/>
    <property type="project" value="InterPro"/>
</dbReference>
<dbReference type="AlphaFoldDB" id="A0AAW6CG98"/>
<feature type="domain" description="SF4 helicase" evidence="1">
    <location>
        <begin position="143"/>
        <end position="408"/>
    </location>
</feature>
<dbReference type="GO" id="GO:0006260">
    <property type="term" value="P:DNA replication"/>
    <property type="evidence" value="ECO:0007669"/>
    <property type="project" value="InterPro"/>
</dbReference>
<dbReference type="PANTHER" id="PTHR12873:SF0">
    <property type="entry name" value="TWINKLE MTDNA HELICASE"/>
    <property type="match status" value="1"/>
</dbReference>
<sequence length="422" mass="46756">MTSQSDISLLLTFRAEMIDPSLPTGLWWCATPEDAAAVGINAVCKNRYAAWEDLAACTEFITQFCYVFVATPNDADREEIVGQLQKWVPVTILVADKAAFRGNESVVELLDNAGPKAVESLLFGALDVPRPGLIDLSQVEMDAPISQNRMMSGLVPLDYCTGGFRGGELSVWTGRRGEGKSTLLGQMLVESINQNRTVCAYSGELPARQFKRFVLPQIAGPRNLVEQPDPRTGRMEYAPSKGAIQAIDQWLEGSFLLTDLRQSNAHDEDNILRLFEYAYRRYGCSVYLVDNIMTASLKGEVELGHYGAQKAFTQRLSAFAKRHDVHVHLVAHPRKAGEERGLTADDVAGAAEITNLADNVFSVERAKESDEVDSRIRIIKARETGSREVIPLMFDTKSRRYYDAGGNPTKRYSWEAARDGHG</sequence>
<dbReference type="GO" id="GO:0003697">
    <property type="term" value="F:single-stranded DNA binding"/>
    <property type="evidence" value="ECO:0007669"/>
    <property type="project" value="InterPro"/>
</dbReference>
<dbReference type="InterPro" id="IPR007694">
    <property type="entry name" value="DNA_helicase_DnaB-like_C"/>
</dbReference>
<comment type="caution">
    <text evidence="2">The sequence shown here is derived from an EMBL/GenBank/DDBJ whole genome shotgun (WGS) entry which is preliminary data.</text>
</comment>
<dbReference type="EMBL" id="JAQLWV010000005">
    <property type="protein sequence ID" value="MDB7932495.1"/>
    <property type="molecule type" value="Genomic_DNA"/>
</dbReference>
<proteinExistence type="predicted"/>
<name>A0AAW6CG98_FLAPL</name>
<protein>
    <submittedName>
        <fullName evidence="2">AAA family ATPase</fullName>
    </submittedName>
</protein>
<evidence type="ECO:0000313" key="2">
    <source>
        <dbReference type="EMBL" id="MDB7932495.1"/>
    </source>
</evidence>
<gene>
    <name evidence="2" type="ORF">PNE06_05360</name>
</gene>
<evidence type="ECO:0000313" key="3">
    <source>
        <dbReference type="Proteomes" id="UP001211173"/>
    </source>
</evidence>
<dbReference type="InterPro" id="IPR027417">
    <property type="entry name" value="P-loop_NTPase"/>
</dbReference>
<dbReference type="PROSITE" id="PS51199">
    <property type="entry name" value="SF4_HELICASE"/>
    <property type="match status" value="1"/>
</dbReference>
<dbReference type="Proteomes" id="UP001211173">
    <property type="component" value="Unassembled WGS sequence"/>
</dbReference>
<dbReference type="SUPFAM" id="SSF52540">
    <property type="entry name" value="P-loop containing nucleoside triphosphate hydrolases"/>
    <property type="match status" value="1"/>
</dbReference>
<accession>A0AAW6CG98</accession>
<dbReference type="PANTHER" id="PTHR12873">
    <property type="entry name" value="T7-LIKE MITOCHONDRIAL DNA HELICASE"/>
    <property type="match status" value="1"/>
</dbReference>
<dbReference type="Gene3D" id="3.40.50.300">
    <property type="entry name" value="P-loop containing nucleotide triphosphate hydrolases"/>
    <property type="match status" value="1"/>
</dbReference>
<dbReference type="Pfam" id="PF03796">
    <property type="entry name" value="DnaB_C"/>
    <property type="match status" value="1"/>
</dbReference>